<keyword evidence="6" id="KW-0808">Transferase</keyword>
<evidence type="ECO:0000256" key="8">
    <source>
        <dbReference type="ARBA" id="ARBA00022729"/>
    </source>
</evidence>
<keyword evidence="9" id="KW-0833">Ubl conjugation pathway</keyword>
<comment type="caution">
    <text evidence="15">The sequence shown here is derived from an EMBL/GenBank/DDBJ whole genome shotgun (WGS) entry which is preliminary data.</text>
</comment>
<feature type="region of interest" description="Disordered" evidence="13">
    <location>
        <begin position="1"/>
        <end position="28"/>
    </location>
</feature>
<dbReference type="AlphaFoldDB" id="A0AAD6BCG0"/>
<comment type="pathway">
    <text evidence="3">Protein modification; protein ubiquitination.</text>
</comment>
<evidence type="ECO:0000256" key="4">
    <source>
        <dbReference type="ARBA" id="ARBA00012483"/>
    </source>
</evidence>
<evidence type="ECO:0000256" key="9">
    <source>
        <dbReference type="ARBA" id="ARBA00022786"/>
    </source>
</evidence>
<sequence>MKWGSKVRGHQREKGILGHQQWPGGTGVSKGSAPQCWLIGMHPLGLCNNNDEEDLYEYGWVGVVKLEQPELDPSCLTVLGKTLALGPEHSWVLCVGTIAFARPDSAVFTPCQSAYSAQPAKPPCPTHVQILCPLLHTHPPGLASCSEAHAPLPPYPTGPRLNPRSHSTLLPLCCHFATNS</sequence>
<evidence type="ECO:0000256" key="7">
    <source>
        <dbReference type="ARBA" id="ARBA00022692"/>
    </source>
</evidence>
<keyword evidence="5" id="KW-1003">Cell membrane</keyword>
<keyword evidence="8" id="KW-0732">Signal</keyword>
<evidence type="ECO:0000256" key="3">
    <source>
        <dbReference type="ARBA" id="ARBA00004906"/>
    </source>
</evidence>
<dbReference type="InterPro" id="IPR051073">
    <property type="entry name" value="ZNRF3_Arkadia_E3_ligases"/>
</dbReference>
<name>A0AAD6BCG0_9TELE</name>
<accession>A0AAD6BCG0</accession>
<evidence type="ECO:0000256" key="2">
    <source>
        <dbReference type="ARBA" id="ARBA00004236"/>
    </source>
</evidence>
<keyword evidence="16" id="KW-1185">Reference proteome</keyword>
<feature type="non-terminal residue" evidence="15">
    <location>
        <position position="180"/>
    </location>
</feature>
<comment type="subcellular location">
    <subcellularLocation>
        <location evidence="2">Cell membrane</location>
    </subcellularLocation>
    <subcellularLocation>
        <location evidence="12">Endomembrane system</location>
        <topology evidence="12">Single-pass type I membrane protein</topology>
    </subcellularLocation>
</comment>
<evidence type="ECO:0000259" key="14">
    <source>
        <dbReference type="Pfam" id="PF18212"/>
    </source>
</evidence>
<dbReference type="GO" id="GO:0005886">
    <property type="term" value="C:plasma membrane"/>
    <property type="evidence" value="ECO:0007669"/>
    <property type="project" value="UniProtKB-SubCell"/>
</dbReference>
<dbReference type="Gene3D" id="3.50.30.30">
    <property type="match status" value="1"/>
</dbReference>
<evidence type="ECO:0000313" key="16">
    <source>
        <dbReference type="Proteomes" id="UP001219934"/>
    </source>
</evidence>
<evidence type="ECO:0000256" key="5">
    <source>
        <dbReference type="ARBA" id="ARBA00022475"/>
    </source>
</evidence>
<comment type="catalytic activity">
    <reaction evidence="1">
        <text>S-ubiquitinyl-[E2 ubiquitin-conjugating enzyme]-L-cysteine + [acceptor protein]-L-lysine = [E2 ubiquitin-conjugating enzyme]-L-cysteine + N(6)-ubiquitinyl-[acceptor protein]-L-lysine.</text>
        <dbReference type="EC" id="2.3.2.27"/>
    </reaction>
</comment>
<dbReference type="EMBL" id="JAPTMU010000006">
    <property type="protein sequence ID" value="KAJ4942119.1"/>
    <property type="molecule type" value="Genomic_DNA"/>
</dbReference>
<evidence type="ECO:0000256" key="12">
    <source>
        <dbReference type="ARBA" id="ARBA00046288"/>
    </source>
</evidence>
<keyword evidence="10" id="KW-1133">Transmembrane helix</keyword>
<dbReference type="PANTHER" id="PTHR16200">
    <property type="entry name" value="RING ZINC FINGER"/>
    <property type="match status" value="1"/>
</dbReference>
<reference evidence="15" key="1">
    <citation type="submission" date="2022-11" db="EMBL/GenBank/DDBJ databases">
        <title>Chromosome-level genome of Pogonophryne albipinna.</title>
        <authorList>
            <person name="Jo E."/>
        </authorList>
    </citation>
    <scope>NUCLEOTIDE SEQUENCE</scope>
    <source>
        <strain evidence="15">SGF0006</strain>
        <tissue evidence="15">Muscle</tissue>
    </source>
</reference>
<gene>
    <name evidence="15" type="ORF">JOQ06_011987</name>
</gene>
<proteinExistence type="predicted"/>
<dbReference type="GO" id="GO:0061630">
    <property type="term" value="F:ubiquitin protein ligase activity"/>
    <property type="evidence" value="ECO:0007669"/>
    <property type="project" value="UniProtKB-EC"/>
</dbReference>
<evidence type="ECO:0000256" key="11">
    <source>
        <dbReference type="ARBA" id="ARBA00023136"/>
    </source>
</evidence>
<keyword evidence="7" id="KW-0812">Transmembrane</keyword>
<feature type="domain" description="ZNRF-3 ectodomain" evidence="14">
    <location>
        <begin position="41"/>
        <end position="82"/>
    </location>
</feature>
<evidence type="ECO:0000313" key="15">
    <source>
        <dbReference type="EMBL" id="KAJ4942119.1"/>
    </source>
</evidence>
<dbReference type="Proteomes" id="UP001219934">
    <property type="component" value="Unassembled WGS sequence"/>
</dbReference>
<evidence type="ECO:0000256" key="10">
    <source>
        <dbReference type="ARBA" id="ARBA00022989"/>
    </source>
</evidence>
<dbReference type="GO" id="GO:0012505">
    <property type="term" value="C:endomembrane system"/>
    <property type="evidence" value="ECO:0007669"/>
    <property type="project" value="UniProtKB-SubCell"/>
</dbReference>
<evidence type="ECO:0000256" key="6">
    <source>
        <dbReference type="ARBA" id="ARBA00022679"/>
    </source>
</evidence>
<dbReference type="EC" id="2.3.2.27" evidence="4"/>
<evidence type="ECO:0000256" key="13">
    <source>
        <dbReference type="SAM" id="MobiDB-lite"/>
    </source>
</evidence>
<keyword evidence="11" id="KW-0472">Membrane</keyword>
<protein>
    <recommendedName>
        <fullName evidence="4">RING-type E3 ubiquitin transferase</fullName>
        <ecNumber evidence="4">2.3.2.27</ecNumber>
    </recommendedName>
</protein>
<dbReference type="InterPro" id="IPR040700">
    <property type="entry name" value="ZNRF-3_ecto"/>
</dbReference>
<organism evidence="15 16">
    <name type="scientific">Pogonophryne albipinna</name>
    <dbReference type="NCBI Taxonomy" id="1090488"/>
    <lineage>
        <taxon>Eukaryota</taxon>
        <taxon>Metazoa</taxon>
        <taxon>Chordata</taxon>
        <taxon>Craniata</taxon>
        <taxon>Vertebrata</taxon>
        <taxon>Euteleostomi</taxon>
        <taxon>Actinopterygii</taxon>
        <taxon>Neopterygii</taxon>
        <taxon>Teleostei</taxon>
        <taxon>Neoteleostei</taxon>
        <taxon>Acanthomorphata</taxon>
        <taxon>Eupercaria</taxon>
        <taxon>Perciformes</taxon>
        <taxon>Notothenioidei</taxon>
        <taxon>Pogonophryne</taxon>
    </lineage>
</organism>
<evidence type="ECO:0000256" key="1">
    <source>
        <dbReference type="ARBA" id="ARBA00000900"/>
    </source>
</evidence>
<dbReference type="Pfam" id="PF18212">
    <property type="entry name" value="ZNRF_3_ecto"/>
    <property type="match status" value="1"/>
</dbReference>